<sequence>MKAQNRNGKTLFFTETVYVFLALLTVANGLSYNLILWVNGESNDPLPAVLIVSLFTIMCLHWKRGKDSHNPDNVIVPCLVLSLACLIPSTLVAWVGLAFASVWRIYFCQQAKPQHLLWLMIAGSFIWKSCLFKITSSSILDAETWLIGSALSLLYDGLIINGNHLLFTGNHDLSIGIGCSCFSNVAFVMLGWVSLFFLKGGQSIRPLWPIAIIVLLMSLNIVRIGIMAISYDIYLVVHEGVGLEVYNVLLTLIAASALLFSDKKTPINAAREA</sequence>
<dbReference type="GeneID" id="35873572"/>
<evidence type="ECO:0000313" key="3">
    <source>
        <dbReference type="Proteomes" id="UP000182692"/>
    </source>
</evidence>
<feature type="transmembrane region" description="Helical" evidence="1">
    <location>
        <begin position="115"/>
        <end position="132"/>
    </location>
</feature>
<protein>
    <recommendedName>
        <fullName evidence="4">Exosortase/archaeosortase family protein</fullName>
    </recommendedName>
</protein>
<dbReference type="OrthoDB" id="5916735at2"/>
<dbReference type="Proteomes" id="UP000182692">
    <property type="component" value="Unassembled WGS sequence"/>
</dbReference>
<keyword evidence="1" id="KW-1133">Transmembrane helix</keyword>
<feature type="transmembrane region" description="Helical" evidence="1">
    <location>
        <begin position="173"/>
        <end position="198"/>
    </location>
</feature>
<evidence type="ECO:0000313" key="2">
    <source>
        <dbReference type="EMBL" id="SFO69457.1"/>
    </source>
</evidence>
<proteinExistence type="predicted"/>
<evidence type="ECO:0000256" key="1">
    <source>
        <dbReference type="SAM" id="Phobius"/>
    </source>
</evidence>
<organism evidence="2 3">
    <name type="scientific">Enterovibrio norvegicus DSM 15893</name>
    <dbReference type="NCBI Taxonomy" id="1121869"/>
    <lineage>
        <taxon>Bacteria</taxon>
        <taxon>Pseudomonadati</taxon>
        <taxon>Pseudomonadota</taxon>
        <taxon>Gammaproteobacteria</taxon>
        <taxon>Vibrionales</taxon>
        <taxon>Vibrionaceae</taxon>
        <taxon>Enterovibrio</taxon>
    </lineage>
</organism>
<feature type="transmembrane region" description="Helical" evidence="1">
    <location>
        <begin position="243"/>
        <end position="261"/>
    </location>
</feature>
<name>A0A1I5J9M9_9GAMM</name>
<keyword evidence="1" id="KW-0472">Membrane</keyword>
<reference evidence="2 3" key="1">
    <citation type="submission" date="2016-10" db="EMBL/GenBank/DDBJ databases">
        <authorList>
            <person name="de Groot N.N."/>
        </authorList>
    </citation>
    <scope>NUCLEOTIDE SEQUENCE [LARGE SCALE GENOMIC DNA]</scope>
    <source>
        <strain evidence="2 3">DSM 15893</strain>
    </source>
</reference>
<dbReference type="EMBL" id="FOWR01000001">
    <property type="protein sequence ID" value="SFO69457.1"/>
    <property type="molecule type" value="Genomic_DNA"/>
</dbReference>
<feature type="transmembrane region" description="Helical" evidence="1">
    <location>
        <begin position="74"/>
        <end position="103"/>
    </location>
</feature>
<dbReference type="AlphaFoldDB" id="A0A1I5J9M9"/>
<feature type="transmembrane region" description="Helical" evidence="1">
    <location>
        <begin position="46"/>
        <end position="62"/>
    </location>
</feature>
<dbReference type="RefSeq" id="WP_017008402.1">
    <property type="nucleotide sequence ID" value="NZ_FOWR01000001.1"/>
</dbReference>
<dbReference type="STRING" id="1121869.SAMN03084138_00055"/>
<evidence type="ECO:0008006" key="4">
    <source>
        <dbReference type="Google" id="ProtNLM"/>
    </source>
</evidence>
<gene>
    <name evidence="2" type="ORF">SAMN03084138_00055</name>
</gene>
<feature type="transmembrane region" description="Helical" evidence="1">
    <location>
        <begin position="144"/>
        <end position="167"/>
    </location>
</feature>
<keyword evidence="1" id="KW-0812">Transmembrane</keyword>
<feature type="transmembrane region" description="Helical" evidence="1">
    <location>
        <begin position="12"/>
        <end position="34"/>
    </location>
</feature>
<accession>A0A1I5J9M9</accession>
<feature type="transmembrane region" description="Helical" evidence="1">
    <location>
        <begin position="210"/>
        <end position="231"/>
    </location>
</feature>